<organism evidence="2 3">
    <name type="scientific">Polyangium fumosum</name>
    <dbReference type="NCBI Taxonomy" id="889272"/>
    <lineage>
        <taxon>Bacteria</taxon>
        <taxon>Pseudomonadati</taxon>
        <taxon>Myxococcota</taxon>
        <taxon>Polyangia</taxon>
        <taxon>Polyangiales</taxon>
        <taxon>Polyangiaceae</taxon>
        <taxon>Polyangium</taxon>
    </lineage>
</organism>
<evidence type="ECO:0000256" key="1">
    <source>
        <dbReference type="SAM" id="MobiDB-lite"/>
    </source>
</evidence>
<sequence>MKPLRHLVALCVPFVMVALAGGPLGCQLIGLPDAPQPPKVELPQLPQVPEVPTVDMPQTPSVSLPSAPEKPKMDVPLDEDTEVCCLRSGPVEQVCGGGAKRCCTIKLERDACENQGGLWFHSVRGCAGAC</sequence>
<proteinExistence type="predicted"/>
<name>A0A4U1JGC4_9BACT</name>
<gene>
    <name evidence="2" type="ORF">E8A74_09175</name>
</gene>
<comment type="caution">
    <text evidence="2">The sequence shown here is derived from an EMBL/GenBank/DDBJ whole genome shotgun (WGS) entry which is preliminary data.</text>
</comment>
<keyword evidence="3" id="KW-1185">Reference proteome</keyword>
<dbReference type="OrthoDB" id="5513399at2"/>
<accession>A0A4U1JGC4</accession>
<reference evidence="2 3" key="1">
    <citation type="submission" date="2019-04" db="EMBL/GenBank/DDBJ databases">
        <authorList>
            <person name="Li Y."/>
            <person name="Wang J."/>
        </authorList>
    </citation>
    <scope>NUCLEOTIDE SEQUENCE [LARGE SCALE GENOMIC DNA]</scope>
    <source>
        <strain evidence="2 3">DSM 14668</strain>
    </source>
</reference>
<dbReference type="RefSeq" id="WP_136928578.1">
    <property type="nucleotide sequence ID" value="NZ_SSMQ01000007.1"/>
</dbReference>
<dbReference type="Proteomes" id="UP000309215">
    <property type="component" value="Unassembled WGS sequence"/>
</dbReference>
<dbReference type="EMBL" id="SSMQ01000007">
    <property type="protein sequence ID" value="TKD10178.1"/>
    <property type="molecule type" value="Genomic_DNA"/>
</dbReference>
<feature type="region of interest" description="Disordered" evidence="1">
    <location>
        <begin position="50"/>
        <end position="73"/>
    </location>
</feature>
<dbReference type="AlphaFoldDB" id="A0A4U1JGC4"/>
<protein>
    <submittedName>
        <fullName evidence="2">Uncharacterized protein</fullName>
    </submittedName>
</protein>
<evidence type="ECO:0000313" key="3">
    <source>
        <dbReference type="Proteomes" id="UP000309215"/>
    </source>
</evidence>
<evidence type="ECO:0000313" key="2">
    <source>
        <dbReference type="EMBL" id="TKD10178.1"/>
    </source>
</evidence>